<feature type="region of interest" description="Disordered" evidence="1">
    <location>
        <begin position="1"/>
        <end position="40"/>
    </location>
</feature>
<evidence type="ECO:0000313" key="3">
    <source>
        <dbReference type="Proteomes" id="UP000053424"/>
    </source>
</evidence>
<reference evidence="2 3" key="1">
    <citation type="submission" date="2014-04" db="EMBL/GenBank/DDBJ databases">
        <authorList>
            <consortium name="DOE Joint Genome Institute"/>
            <person name="Kuo A."/>
            <person name="Gay G."/>
            <person name="Dore J."/>
            <person name="Kohler A."/>
            <person name="Nagy L.G."/>
            <person name="Floudas D."/>
            <person name="Copeland A."/>
            <person name="Barry K.W."/>
            <person name="Cichocki N."/>
            <person name="Veneault-Fourrey C."/>
            <person name="LaButti K."/>
            <person name="Lindquist E.A."/>
            <person name="Lipzen A."/>
            <person name="Lundell T."/>
            <person name="Morin E."/>
            <person name="Murat C."/>
            <person name="Sun H."/>
            <person name="Tunlid A."/>
            <person name="Henrissat B."/>
            <person name="Grigoriev I.V."/>
            <person name="Hibbett D.S."/>
            <person name="Martin F."/>
            <person name="Nordberg H.P."/>
            <person name="Cantor M.N."/>
            <person name="Hua S.X."/>
        </authorList>
    </citation>
    <scope>NUCLEOTIDE SEQUENCE [LARGE SCALE GENOMIC DNA]</scope>
    <source>
        <strain evidence="3">h7</strain>
    </source>
</reference>
<sequence length="181" mass="20645">MSSSQKQEHVAVNGPTSSSSGPLTSQNNRPEPPLRKPIPANYKRLPSGWKASEHHYFYGWAVTEDILRNHLIKHRLRVPKSNLIELLSTAISNIEQQTAYFHICYVGGKVDDKARAQGRVIETDEGPELNLLAISCTRSARLFQRRPSQRQLDRMVQLLGEEPRWFEDSNTKANFVSDFMD</sequence>
<dbReference type="HOGENOM" id="CLU_1489199_0_0_1"/>
<protein>
    <submittedName>
        <fullName evidence="2">Uncharacterized protein</fullName>
    </submittedName>
</protein>
<dbReference type="Proteomes" id="UP000053424">
    <property type="component" value="Unassembled WGS sequence"/>
</dbReference>
<feature type="compositionally biased region" description="Low complexity" evidence="1">
    <location>
        <begin position="14"/>
        <end position="25"/>
    </location>
</feature>
<keyword evidence="3" id="KW-1185">Reference proteome</keyword>
<dbReference type="EMBL" id="KN831773">
    <property type="protein sequence ID" value="KIM44402.1"/>
    <property type="molecule type" value="Genomic_DNA"/>
</dbReference>
<accession>A0A0C2YTQ3</accession>
<gene>
    <name evidence="2" type="ORF">M413DRAFT_442385</name>
</gene>
<dbReference type="AlphaFoldDB" id="A0A0C2YTQ3"/>
<proteinExistence type="predicted"/>
<reference evidence="3" key="2">
    <citation type="submission" date="2015-01" db="EMBL/GenBank/DDBJ databases">
        <title>Evolutionary Origins and Diversification of the Mycorrhizal Mutualists.</title>
        <authorList>
            <consortium name="DOE Joint Genome Institute"/>
            <consortium name="Mycorrhizal Genomics Consortium"/>
            <person name="Kohler A."/>
            <person name="Kuo A."/>
            <person name="Nagy L.G."/>
            <person name="Floudas D."/>
            <person name="Copeland A."/>
            <person name="Barry K.W."/>
            <person name="Cichocki N."/>
            <person name="Veneault-Fourrey C."/>
            <person name="LaButti K."/>
            <person name="Lindquist E.A."/>
            <person name="Lipzen A."/>
            <person name="Lundell T."/>
            <person name="Morin E."/>
            <person name="Murat C."/>
            <person name="Riley R."/>
            <person name="Ohm R."/>
            <person name="Sun H."/>
            <person name="Tunlid A."/>
            <person name="Henrissat B."/>
            <person name="Grigoriev I.V."/>
            <person name="Hibbett D.S."/>
            <person name="Martin F."/>
        </authorList>
    </citation>
    <scope>NUCLEOTIDE SEQUENCE [LARGE SCALE GENOMIC DNA]</scope>
    <source>
        <strain evidence="3">h7</strain>
    </source>
</reference>
<evidence type="ECO:0000256" key="1">
    <source>
        <dbReference type="SAM" id="MobiDB-lite"/>
    </source>
</evidence>
<organism evidence="2 3">
    <name type="scientific">Hebeloma cylindrosporum</name>
    <dbReference type="NCBI Taxonomy" id="76867"/>
    <lineage>
        <taxon>Eukaryota</taxon>
        <taxon>Fungi</taxon>
        <taxon>Dikarya</taxon>
        <taxon>Basidiomycota</taxon>
        <taxon>Agaricomycotina</taxon>
        <taxon>Agaricomycetes</taxon>
        <taxon>Agaricomycetidae</taxon>
        <taxon>Agaricales</taxon>
        <taxon>Agaricineae</taxon>
        <taxon>Hymenogastraceae</taxon>
        <taxon>Hebeloma</taxon>
    </lineage>
</organism>
<name>A0A0C2YTQ3_HEBCY</name>
<dbReference type="OrthoDB" id="2878435at2759"/>
<evidence type="ECO:0000313" key="2">
    <source>
        <dbReference type="EMBL" id="KIM44402.1"/>
    </source>
</evidence>